<protein>
    <submittedName>
        <fullName evidence="1">Nucleotidyltransferase family protein</fullName>
    </submittedName>
</protein>
<proteinExistence type="predicted"/>
<reference evidence="1" key="1">
    <citation type="submission" date="2024-07" db="EMBL/GenBank/DDBJ databases">
        <title>Metagenome and Metagenome-Assembled Genomes of Archaea from a hot spring from the geothermal field of Los Azufres, Mexico.</title>
        <authorList>
            <person name="Marin-Paredes R."/>
            <person name="Martinez-Romero E."/>
            <person name="Servin-Garciduenas L.E."/>
        </authorList>
    </citation>
    <scope>NUCLEOTIDE SEQUENCE</scope>
    <source>
        <strain evidence="1">AZ1-454</strain>
    </source>
</reference>
<accession>A0ACC6TPT8</accession>
<dbReference type="EMBL" id="JZWS03000007">
    <property type="protein sequence ID" value="MEW9491828.1"/>
    <property type="molecule type" value="Genomic_DNA"/>
</dbReference>
<organism evidence="1 2">
    <name type="scientific">Candidatus Aramenus sulfurataquae</name>
    <dbReference type="NCBI Taxonomy" id="1326980"/>
    <lineage>
        <taxon>Archaea</taxon>
        <taxon>Thermoproteota</taxon>
        <taxon>Thermoprotei</taxon>
        <taxon>Sulfolobales</taxon>
        <taxon>Sulfolobaceae</taxon>
        <taxon>Candidatus Aramenus</taxon>
    </lineage>
</organism>
<evidence type="ECO:0000313" key="2">
    <source>
        <dbReference type="Proteomes" id="UP000053480"/>
    </source>
</evidence>
<comment type="caution">
    <text evidence="1">The sequence shown here is derived from an EMBL/GenBank/DDBJ whole genome shotgun (WGS) entry which is preliminary data.</text>
</comment>
<dbReference type="Proteomes" id="UP000053480">
    <property type="component" value="Unassembled WGS sequence"/>
</dbReference>
<evidence type="ECO:0000313" key="1">
    <source>
        <dbReference type="EMBL" id="MEW9491828.1"/>
    </source>
</evidence>
<sequence length="187" mass="20665">MRVGSVILAAGEGKRFGGNKLTVKVKGREIILRVLDAVPTAERVIVAGKYWKEVIELLKDEVIIYNPRWKEGLSTSLKLGVQFFYSYDALLVLLGDMPLITRDLTAKIVSSYRDSCSAVVPTYKGEWGNPVLLGKPLFDEVLKLTGDVGAKAILPKRKDVCEVEVGKEVLIDVDRESDLALISEMLT</sequence>
<gene>
    <name evidence="1" type="ORF">TQ35_0006470</name>
</gene>
<name>A0ACC6TPT8_9CREN</name>